<dbReference type="Gene3D" id="3.30.565.10">
    <property type="entry name" value="Histidine kinase-like ATPase, C-terminal domain"/>
    <property type="match status" value="1"/>
</dbReference>
<dbReference type="GO" id="GO:0000155">
    <property type="term" value="F:phosphorelay sensor kinase activity"/>
    <property type="evidence" value="ECO:0007669"/>
    <property type="project" value="InterPro"/>
</dbReference>
<keyword evidence="11" id="KW-0902">Two-component regulatory system</keyword>
<name>X1J1D4_9ZZZZ</name>
<dbReference type="InterPro" id="IPR001610">
    <property type="entry name" value="PAC"/>
</dbReference>
<dbReference type="GO" id="GO:0000156">
    <property type="term" value="F:phosphorelay response regulator activity"/>
    <property type="evidence" value="ECO:0007669"/>
    <property type="project" value="TreeGrafter"/>
</dbReference>
<dbReference type="InterPro" id="IPR036097">
    <property type="entry name" value="HisK_dim/P_sf"/>
</dbReference>
<evidence type="ECO:0000259" key="15">
    <source>
        <dbReference type="PROSITE" id="PS50113"/>
    </source>
</evidence>
<dbReference type="GO" id="GO:0016020">
    <property type="term" value="C:membrane"/>
    <property type="evidence" value="ECO:0007669"/>
    <property type="project" value="UniProtKB-SubCell"/>
</dbReference>
<reference evidence="16" key="1">
    <citation type="journal article" date="2014" name="Front. Microbiol.">
        <title>High frequency of phylogenetically diverse reductive dehalogenase-homologous genes in deep subseafloor sedimentary metagenomes.</title>
        <authorList>
            <person name="Kawai M."/>
            <person name="Futagami T."/>
            <person name="Toyoda A."/>
            <person name="Takaki Y."/>
            <person name="Nishi S."/>
            <person name="Hori S."/>
            <person name="Arai W."/>
            <person name="Tsubouchi T."/>
            <person name="Morono Y."/>
            <person name="Uchiyama I."/>
            <person name="Ito T."/>
            <person name="Fujiyama A."/>
            <person name="Inagaki F."/>
            <person name="Takami H."/>
        </authorList>
    </citation>
    <scope>NUCLEOTIDE SEQUENCE</scope>
    <source>
        <strain evidence="16">Expedition CK06-06</strain>
    </source>
</reference>
<keyword evidence="10" id="KW-1133">Transmembrane helix</keyword>
<dbReference type="Gene3D" id="3.30.450.20">
    <property type="entry name" value="PAS domain"/>
    <property type="match status" value="1"/>
</dbReference>
<dbReference type="InterPro" id="IPR036890">
    <property type="entry name" value="HATPase_C_sf"/>
</dbReference>
<dbReference type="EC" id="2.7.13.3" evidence="3"/>
<comment type="catalytic activity">
    <reaction evidence="1">
        <text>ATP + protein L-histidine = ADP + protein N-phospho-L-histidine.</text>
        <dbReference type="EC" id="2.7.13.3"/>
    </reaction>
</comment>
<dbReference type="GO" id="GO:0005524">
    <property type="term" value="F:ATP binding"/>
    <property type="evidence" value="ECO:0007669"/>
    <property type="project" value="UniProtKB-KW"/>
</dbReference>
<dbReference type="PANTHER" id="PTHR42878:SF7">
    <property type="entry name" value="SENSOR HISTIDINE KINASE GLRK"/>
    <property type="match status" value="1"/>
</dbReference>
<protein>
    <recommendedName>
        <fullName evidence="3">histidine kinase</fullName>
        <ecNumber evidence="3">2.7.13.3</ecNumber>
    </recommendedName>
</protein>
<feature type="non-terminal residue" evidence="16">
    <location>
        <position position="252"/>
    </location>
</feature>
<dbReference type="InterPro" id="IPR003661">
    <property type="entry name" value="HisK_dim/P_dom"/>
</dbReference>
<keyword evidence="8" id="KW-0418">Kinase</keyword>
<dbReference type="Pfam" id="PF00512">
    <property type="entry name" value="HisKA"/>
    <property type="match status" value="1"/>
</dbReference>
<dbReference type="GO" id="GO:0030295">
    <property type="term" value="F:protein kinase activator activity"/>
    <property type="evidence" value="ECO:0007669"/>
    <property type="project" value="TreeGrafter"/>
</dbReference>
<comment type="subcellular location">
    <subcellularLocation>
        <location evidence="2">Membrane</location>
        <topology evidence="2">Multi-pass membrane protein</topology>
    </subcellularLocation>
</comment>
<evidence type="ECO:0000256" key="10">
    <source>
        <dbReference type="ARBA" id="ARBA00022989"/>
    </source>
</evidence>
<keyword evidence="6" id="KW-0812">Transmembrane</keyword>
<dbReference type="PROSITE" id="PS50113">
    <property type="entry name" value="PAC"/>
    <property type="match status" value="1"/>
</dbReference>
<comment type="caution">
    <text evidence="16">The sequence shown here is derived from an EMBL/GenBank/DDBJ whole genome shotgun (WGS) entry which is preliminary data.</text>
</comment>
<dbReference type="GO" id="GO:0007234">
    <property type="term" value="P:osmosensory signaling via phosphorelay pathway"/>
    <property type="evidence" value="ECO:0007669"/>
    <property type="project" value="TreeGrafter"/>
</dbReference>
<accession>X1J1D4</accession>
<dbReference type="Pfam" id="PF13426">
    <property type="entry name" value="PAS_9"/>
    <property type="match status" value="1"/>
</dbReference>
<dbReference type="Gene3D" id="1.10.287.130">
    <property type="match status" value="1"/>
</dbReference>
<dbReference type="EMBL" id="BARU01036193">
    <property type="protein sequence ID" value="GAH88466.1"/>
    <property type="molecule type" value="Genomic_DNA"/>
</dbReference>
<keyword evidence="4" id="KW-0597">Phosphoprotein</keyword>
<keyword evidence="5" id="KW-0808">Transferase</keyword>
<keyword evidence="9" id="KW-0067">ATP-binding</keyword>
<dbReference type="InterPro" id="IPR035965">
    <property type="entry name" value="PAS-like_dom_sf"/>
</dbReference>
<feature type="domain" description="Histidine kinase" evidence="13">
    <location>
        <begin position="116"/>
        <end position="252"/>
    </location>
</feature>
<dbReference type="PANTHER" id="PTHR42878">
    <property type="entry name" value="TWO-COMPONENT HISTIDINE KINASE"/>
    <property type="match status" value="1"/>
</dbReference>
<gene>
    <name evidence="16" type="ORF">S03H2_56563</name>
</gene>
<evidence type="ECO:0000256" key="1">
    <source>
        <dbReference type="ARBA" id="ARBA00000085"/>
    </source>
</evidence>
<dbReference type="SMART" id="SM00086">
    <property type="entry name" value="PAC"/>
    <property type="match status" value="1"/>
</dbReference>
<evidence type="ECO:0000256" key="8">
    <source>
        <dbReference type="ARBA" id="ARBA00022777"/>
    </source>
</evidence>
<dbReference type="AlphaFoldDB" id="X1J1D4"/>
<evidence type="ECO:0000259" key="13">
    <source>
        <dbReference type="PROSITE" id="PS50109"/>
    </source>
</evidence>
<evidence type="ECO:0000256" key="4">
    <source>
        <dbReference type="ARBA" id="ARBA00022553"/>
    </source>
</evidence>
<evidence type="ECO:0000256" key="12">
    <source>
        <dbReference type="ARBA" id="ARBA00023136"/>
    </source>
</evidence>
<evidence type="ECO:0000256" key="3">
    <source>
        <dbReference type="ARBA" id="ARBA00012438"/>
    </source>
</evidence>
<keyword evidence="7" id="KW-0547">Nucleotide-binding</keyword>
<dbReference type="InterPro" id="IPR000014">
    <property type="entry name" value="PAS"/>
</dbReference>
<dbReference type="CDD" id="cd00082">
    <property type="entry name" value="HisKA"/>
    <property type="match status" value="1"/>
</dbReference>
<evidence type="ECO:0000256" key="2">
    <source>
        <dbReference type="ARBA" id="ARBA00004141"/>
    </source>
</evidence>
<dbReference type="PROSITE" id="PS50112">
    <property type="entry name" value="PAS"/>
    <property type="match status" value="1"/>
</dbReference>
<dbReference type="InterPro" id="IPR005467">
    <property type="entry name" value="His_kinase_dom"/>
</dbReference>
<keyword evidence="12" id="KW-0472">Membrane</keyword>
<evidence type="ECO:0000256" key="5">
    <source>
        <dbReference type="ARBA" id="ARBA00022679"/>
    </source>
</evidence>
<dbReference type="SUPFAM" id="SSF55785">
    <property type="entry name" value="PYP-like sensor domain (PAS domain)"/>
    <property type="match status" value="1"/>
</dbReference>
<sequence>GVYVTDLEDRMLIVNEAFERQSRYSAADIVNRNHLQLLEGYNDPILIHQMQSTLAGGEIWSGELVHQRKGGDPYDIQLTIAPVRDLSAQVVGYVGSQRDITHQKELDHLKDMFVSDVSHELRTPTTNIRLYLELLEDAPSEKTPKYLSVIKEQSQLLTKLVEDILDLSRLAMAKARKIEFEKMDLNLLAEQVVTAHLPIADATGLDLIFEPYPDLPTILGDQIQMSRVITNLVSNAVRYTQKGNVSVRTYKS</sequence>
<proteinExistence type="predicted"/>
<feature type="domain" description="PAS" evidence="14">
    <location>
        <begin position="1"/>
        <end position="57"/>
    </location>
</feature>
<dbReference type="NCBIfam" id="TIGR00229">
    <property type="entry name" value="sensory_box"/>
    <property type="match status" value="1"/>
</dbReference>
<dbReference type="SUPFAM" id="SSF47384">
    <property type="entry name" value="Homodimeric domain of signal transducing histidine kinase"/>
    <property type="match status" value="1"/>
</dbReference>
<evidence type="ECO:0000256" key="11">
    <source>
        <dbReference type="ARBA" id="ARBA00023012"/>
    </source>
</evidence>
<dbReference type="CDD" id="cd00130">
    <property type="entry name" value="PAS"/>
    <property type="match status" value="1"/>
</dbReference>
<evidence type="ECO:0000256" key="6">
    <source>
        <dbReference type="ARBA" id="ARBA00022692"/>
    </source>
</evidence>
<evidence type="ECO:0000256" key="9">
    <source>
        <dbReference type="ARBA" id="ARBA00022840"/>
    </source>
</evidence>
<dbReference type="SUPFAM" id="SSF55874">
    <property type="entry name" value="ATPase domain of HSP90 chaperone/DNA topoisomerase II/histidine kinase"/>
    <property type="match status" value="1"/>
</dbReference>
<organism evidence="16">
    <name type="scientific">marine sediment metagenome</name>
    <dbReference type="NCBI Taxonomy" id="412755"/>
    <lineage>
        <taxon>unclassified sequences</taxon>
        <taxon>metagenomes</taxon>
        <taxon>ecological metagenomes</taxon>
    </lineage>
</organism>
<dbReference type="InterPro" id="IPR000700">
    <property type="entry name" value="PAS-assoc_C"/>
</dbReference>
<evidence type="ECO:0000259" key="14">
    <source>
        <dbReference type="PROSITE" id="PS50112"/>
    </source>
</evidence>
<dbReference type="InterPro" id="IPR050351">
    <property type="entry name" value="BphY/WalK/GraS-like"/>
</dbReference>
<dbReference type="SMART" id="SM00388">
    <property type="entry name" value="HisKA"/>
    <property type="match status" value="1"/>
</dbReference>
<feature type="non-terminal residue" evidence="16">
    <location>
        <position position="1"/>
    </location>
</feature>
<feature type="domain" description="PAC" evidence="15">
    <location>
        <begin position="60"/>
        <end position="112"/>
    </location>
</feature>
<evidence type="ECO:0000256" key="7">
    <source>
        <dbReference type="ARBA" id="ARBA00022741"/>
    </source>
</evidence>
<evidence type="ECO:0000313" key="16">
    <source>
        <dbReference type="EMBL" id="GAH88466.1"/>
    </source>
</evidence>
<dbReference type="FunFam" id="1.10.287.130:FF:000001">
    <property type="entry name" value="Two-component sensor histidine kinase"/>
    <property type="match status" value="1"/>
</dbReference>
<dbReference type="PROSITE" id="PS50109">
    <property type="entry name" value="HIS_KIN"/>
    <property type="match status" value="1"/>
</dbReference>